<proteinExistence type="predicted"/>
<organism evidence="3 4">
    <name type="scientific">Allacma fusca</name>
    <dbReference type="NCBI Taxonomy" id="39272"/>
    <lineage>
        <taxon>Eukaryota</taxon>
        <taxon>Metazoa</taxon>
        <taxon>Ecdysozoa</taxon>
        <taxon>Arthropoda</taxon>
        <taxon>Hexapoda</taxon>
        <taxon>Collembola</taxon>
        <taxon>Symphypleona</taxon>
        <taxon>Sminthuridae</taxon>
        <taxon>Allacma</taxon>
    </lineage>
</organism>
<protein>
    <submittedName>
        <fullName evidence="3">Uncharacterized protein</fullName>
    </submittedName>
</protein>
<gene>
    <name evidence="3" type="ORF">AFUS01_LOCUS41828</name>
</gene>
<accession>A0A8J2PIV7</accession>
<feature type="region of interest" description="Disordered" evidence="2">
    <location>
        <begin position="1"/>
        <end position="29"/>
    </location>
</feature>
<comment type="caution">
    <text evidence="3">The sequence shown here is derived from an EMBL/GenBank/DDBJ whole genome shotgun (WGS) entry which is preliminary data.</text>
</comment>
<keyword evidence="4" id="KW-1185">Reference proteome</keyword>
<evidence type="ECO:0000256" key="1">
    <source>
        <dbReference type="SAM" id="Coils"/>
    </source>
</evidence>
<keyword evidence="1" id="KW-0175">Coiled coil</keyword>
<reference evidence="3" key="1">
    <citation type="submission" date="2021-06" db="EMBL/GenBank/DDBJ databases">
        <authorList>
            <person name="Hodson N. C."/>
            <person name="Mongue J. A."/>
            <person name="Jaron S. K."/>
        </authorList>
    </citation>
    <scope>NUCLEOTIDE SEQUENCE</scope>
</reference>
<dbReference type="EMBL" id="CAJVCH010563616">
    <property type="protein sequence ID" value="CAG7832123.1"/>
    <property type="molecule type" value="Genomic_DNA"/>
</dbReference>
<feature type="coiled-coil region" evidence="1">
    <location>
        <begin position="33"/>
        <end position="67"/>
    </location>
</feature>
<dbReference type="AlphaFoldDB" id="A0A8J2PIV7"/>
<dbReference type="Proteomes" id="UP000708208">
    <property type="component" value="Unassembled WGS sequence"/>
</dbReference>
<sequence>TQLTPRADQNDEPAIPTDDGSVDETSQDPDATVLKLTTKVEKLKASVQKYKERSRVLNRQILELKQQHALSSAEVVSTWNYPYFAYYYL</sequence>
<evidence type="ECO:0000313" key="3">
    <source>
        <dbReference type="EMBL" id="CAG7832123.1"/>
    </source>
</evidence>
<evidence type="ECO:0000256" key="2">
    <source>
        <dbReference type="SAM" id="MobiDB-lite"/>
    </source>
</evidence>
<name>A0A8J2PIV7_9HEXA</name>
<evidence type="ECO:0000313" key="4">
    <source>
        <dbReference type="Proteomes" id="UP000708208"/>
    </source>
</evidence>
<feature type="non-terminal residue" evidence="3">
    <location>
        <position position="1"/>
    </location>
</feature>